<accession>A0A2S5ADG4</accession>
<feature type="transmembrane region" description="Helical" evidence="8">
    <location>
        <begin position="74"/>
        <end position="93"/>
    </location>
</feature>
<feature type="transmembrane region" description="Helical" evidence="8">
    <location>
        <begin position="105"/>
        <end position="127"/>
    </location>
</feature>
<dbReference type="AlphaFoldDB" id="A0A2S5ADG4"/>
<evidence type="ECO:0000256" key="3">
    <source>
        <dbReference type="ARBA" id="ARBA00022670"/>
    </source>
</evidence>
<keyword evidence="5" id="KW-0378">Hydrolase</keyword>
<dbReference type="NCBIfam" id="TIGR04287">
    <property type="entry name" value="exosort_XrtK"/>
    <property type="match status" value="1"/>
</dbReference>
<comment type="caution">
    <text evidence="9">The sequence shown here is derived from an EMBL/GenBank/DDBJ whole genome shotgun (WGS) entry which is preliminary data.</text>
</comment>
<feature type="transmembrane region" description="Helical" evidence="8">
    <location>
        <begin position="7"/>
        <end position="27"/>
    </location>
</feature>
<dbReference type="Pfam" id="PF09721">
    <property type="entry name" value="Exosortase_EpsH"/>
    <property type="match status" value="1"/>
</dbReference>
<dbReference type="GO" id="GO:0006508">
    <property type="term" value="P:proteolysis"/>
    <property type="evidence" value="ECO:0007669"/>
    <property type="project" value="UniProtKB-KW"/>
</dbReference>
<gene>
    <name evidence="9" type="primary">xrtK</name>
    <name evidence="9" type="ORF">C3L50_03560</name>
</gene>
<protein>
    <submittedName>
        <fullName evidence="9">Exosortase K</fullName>
    </submittedName>
</protein>
<dbReference type="Proteomes" id="UP000237310">
    <property type="component" value="Unassembled WGS sequence"/>
</dbReference>
<dbReference type="GO" id="GO:0005886">
    <property type="term" value="C:plasma membrane"/>
    <property type="evidence" value="ECO:0007669"/>
    <property type="project" value="UniProtKB-SubCell"/>
</dbReference>
<evidence type="ECO:0000256" key="4">
    <source>
        <dbReference type="ARBA" id="ARBA00022692"/>
    </source>
</evidence>
<dbReference type="OrthoDB" id="771658at2"/>
<dbReference type="InterPro" id="IPR026392">
    <property type="entry name" value="Exo/Archaeosortase_dom"/>
</dbReference>
<dbReference type="NCBIfam" id="TIGR04178">
    <property type="entry name" value="exo_archaeo"/>
    <property type="match status" value="1"/>
</dbReference>
<evidence type="ECO:0000313" key="9">
    <source>
        <dbReference type="EMBL" id="POY40585.1"/>
    </source>
</evidence>
<reference evidence="9 10" key="1">
    <citation type="submission" date="2018-01" db="EMBL/GenBank/DDBJ databases">
        <authorList>
            <person name="Gaut B.S."/>
            <person name="Morton B.R."/>
            <person name="Clegg M.T."/>
            <person name="Duvall M.R."/>
        </authorList>
    </citation>
    <scope>NUCLEOTIDE SEQUENCE [LARGE SCALE GENOMIC DNA]</scope>
    <source>
        <strain evidence="9 10">HR-AY</strain>
    </source>
</reference>
<dbReference type="InterPro" id="IPR019127">
    <property type="entry name" value="Exosortase"/>
</dbReference>
<evidence type="ECO:0000256" key="7">
    <source>
        <dbReference type="ARBA" id="ARBA00023136"/>
    </source>
</evidence>
<evidence type="ECO:0000256" key="1">
    <source>
        <dbReference type="ARBA" id="ARBA00004651"/>
    </source>
</evidence>
<dbReference type="GO" id="GO:0008233">
    <property type="term" value="F:peptidase activity"/>
    <property type="evidence" value="ECO:0007669"/>
    <property type="project" value="UniProtKB-KW"/>
</dbReference>
<organism evidence="9 10">
    <name type="scientific">Flavobacterium alvei</name>
    <dbReference type="NCBI Taxonomy" id="2080416"/>
    <lineage>
        <taxon>Bacteria</taxon>
        <taxon>Pseudomonadati</taxon>
        <taxon>Bacteroidota</taxon>
        <taxon>Flavobacteriia</taxon>
        <taxon>Flavobacteriales</taxon>
        <taxon>Flavobacteriaceae</taxon>
        <taxon>Flavobacterium</taxon>
    </lineage>
</organism>
<evidence type="ECO:0000256" key="6">
    <source>
        <dbReference type="ARBA" id="ARBA00022989"/>
    </source>
</evidence>
<dbReference type="InterPro" id="IPR027551">
    <property type="entry name" value="Exosort_XrtK"/>
</dbReference>
<feature type="transmembrane region" description="Helical" evidence="8">
    <location>
        <begin position="147"/>
        <end position="164"/>
    </location>
</feature>
<proteinExistence type="predicted"/>
<keyword evidence="6 8" id="KW-1133">Transmembrane helix</keyword>
<name>A0A2S5ADG4_9FLAO</name>
<dbReference type="RefSeq" id="WP_103804772.1">
    <property type="nucleotide sequence ID" value="NZ_PQVG01000002.1"/>
</dbReference>
<keyword evidence="4 8" id="KW-0812">Transmembrane</keyword>
<evidence type="ECO:0000256" key="5">
    <source>
        <dbReference type="ARBA" id="ARBA00022801"/>
    </source>
</evidence>
<keyword evidence="2" id="KW-1003">Cell membrane</keyword>
<evidence type="ECO:0000256" key="2">
    <source>
        <dbReference type="ARBA" id="ARBA00022475"/>
    </source>
</evidence>
<comment type="subcellular location">
    <subcellularLocation>
        <location evidence="1">Cell membrane</location>
        <topology evidence="1">Multi-pass membrane protein</topology>
    </subcellularLocation>
</comment>
<sequence length="178" mass="20448">MIANRNIFYYLTAIGLFIVLKFGYTIANTNDLFFLLKPTDKLVGLLTSSKSVYFADKGFYYRNLNVVIEKSCSGFNFLLLCFSMICILGLKYVRNPLCKTLITPIALVSAYLMTIFVNVSRIFASIVLQHQTNQFLPQNAQLVVHETIGIITNLSFLLLGYYLLERFFKNNTNYEKRT</sequence>
<evidence type="ECO:0000313" key="10">
    <source>
        <dbReference type="Proteomes" id="UP000237310"/>
    </source>
</evidence>
<keyword evidence="7 8" id="KW-0472">Membrane</keyword>
<keyword evidence="10" id="KW-1185">Reference proteome</keyword>
<evidence type="ECO:0000256" key="8">
    <source>
        <dbReference type="SAM" id="Phobius"/>
    </source>
</evidence>
<keyword evidence="3" id="KW-0645">Protease</keyword>
<dbReference type="EMBL" id="PQVG01000002">
    <property type="protein sequence ID" value="POY40585.1"/>
    <property type="molecule type" value="Genomic_DNA"/>
</dbReference>